<proteinExistence type="predicted"/>
<evidence type="ECO:0000313" key="2">
    <source>
        <dbReference type="EMBL" id="KZP02545.1"/>
    </source>
</evidence>
<dbReference type="SMART" id="SM00205">
    <property type="entry name" value="THN"/>
    <property type="match status" value="1"/>
</dbReference>
<dbReference type="PANTHER" id="PTHR31048">
    <property type="entry name" value="OS03G0233200 PROTEIN"/>
    <property type="match status" value="1"/>
</dbReference>
<name>A0A167T494_9AGAM</name>
<dbReference type="InterPro" id="IPR001938">
    <property type="entry name" value="Thaumatin"/>
</dbReference>
<dbReference type="Pfam" id="PF00314">
    <property type="entry name" value="Thaumatin"/>
    <property type="match status" value="1"/>
</dbReference>
<sequence>MASSASAVTINFVNKCDFTVWAAVGKAPNGVPDASVAYGAAVGASGGTASYGVDDSEIGIRAWGRTGCDSTGSNCATGSCVGGLTCTDGGINSGVIAFEFGYADFGAAYGGIRTSWDLSLASLSLNLDTSLSSSDGQSVVCTAASCPADQAYSYDKDYAADRNSPLGQTYTHTFC</sequence>
<feature type="non-terminal residue" evidence="2">
    <location>
        <position position="175"/>
    </location>
</feature>
<accession>A0A167T494</accession>
<protein>
    <submittedName>
        <fullName evidence="2">Osmotin, thaumatin-like protein</fullName>
    </submittedName>
</protein>
<dbReference type="OrthoDB" id="430315at2759"/>
<organism evidence="2 3">
    <name type="scientific">Athelia psychrophila</name>
    <dbReference type="NCBI Taxonomy" id="1759441"/>
    <lineage>
        <taxon>Eukaryota</taxon>
        <taxon>Fungi</taxon>
        <taxon>Dikarya</taxon>
        <taxon>Basidiomycota</taxon>
        <taxon>Agaricomycotina</taxon>
        <taxon>Agaricomycetes</taxon>
        <taxon>Agaricomycetidae</taxon>
        <taxon>Atheliales</taxon>
        <taxon>Atheliaceae</taxon>
        <taxon>Athelia</taxon>
    </lineage>
</organism>
<dbReference type="STRING" id="436010.A0A167T494"/>
<dbReference type="InterPro" id="IPR037176">
    <property type="entry name" value="Osmotin/thaumatin-like_sf"/>
</dbReference>
<feature type="disulfide bond" evidence="1">
    <location>
        <begin position="80"/>
        <end position="86"/>
    </location>
</feature>
<dbReference type="PIRSF" id="PIRSF002703">
    <property type="entry name" value="Thaumatin"/>
    <property type="match status" value="1"/>
</dbReference>
<feature type="disulfide bond" evidence="1">
    <location>
        <begin position="68"/>
        <end position="75"/>
    </location>
</feature>
<keyword evidence="3" id="KW-1185">Reference proteome</keyword>
<keyword evidence="1" id="KW-1015">Disulfide bond</keyword>
<dbReference type="PROSITE" id="PS51367">
    <property type="entry name" value="THAUMATIN_2"/>
    <property type="match status" value="1"/>
</dbReference>
<dbReference type="Proteomes" id="UP000076532">
    <property type="component" value="Unassembled WGS sequence"/>
</dbReference>
<evidence type="ECO:0000256" key="1">
    <source>
        <dbReference type="PIRSR" id="PIRSR002703-1"/>
    </source>
</evidence>
<dbReference type="AlphaFoldDB" id="A0A167T494"/>
<dbReference type="PRINTS" id="PR00347">
    <property type="entry name" value="THAUMATIN"/>
</dbReference>
<dbReference type="EMBL" id="KV418474">
    <property type="protein sequence ID" value="KZP02545.1"/>
    <property type="molecule type" value="Genomic_DNA"/>
</dbReference>
<dbReference type="SUPFAM" id="SSF49870">
    <property type="entry name" value="Osmotin, thaumatin-like protein"/>
    <property type="match status" value="1"/>
</dbReference>
<dbReference type="Gene3D" id="2.60.110.10">
    <property type="entry name" value="Thaumatin"/>
    <property type="match status" value="1"/>
</dbReference>
<evidence type="ECO:0000313" key="3">
    <source>
        <dbReference type="Proteomes" id="UP000076532"/>
    </source>
</evidence>
<gene>
    <name evidence="2" type="ORF">FIBSPDRAFT_808638</name>
</gene>
<reference evidence="2 3" key="1">
    <citation type="journal article" date="2016" name="Mol. Biol. Evol.">
        <title>Comparative Genomics of Early-Diverging Mushroom-Forming Fungi Provides Insights into the Origins of Lignocellulose Decay Capabilities.</title>
        <authorList>
            <person name="Nagy L.G."/>
            <person name="Riley R."/>
            <person name="Tritt A."/>
            <person name="Adam C."/>
            <person name="Daum C."/>
            <person name="Floudas D."/>
            <person name="Sun H."/>
            <person name="Yadav J.S."/>
            <person name="Pangilinan J."/>
            <person name="Larsson K.H."/>
            <person name="Matsuura K."/>
            <person name="Barry K."/>
            <person name="Labutti K."/>
            <person name="Kuo R."/>
            <person name="Ohm R.A."/>
            <person name="Bhattacharya S.S."/>
            <person name="Shirouzu T."/>
            <person name="Yoshinaga Y."/>
            <person name="Martin F.M."/>
            <person name="Grigoriev I.V."/>
            <person name="Hibbett D.S."/>
        </authorList>
    </citation>
    <scope>NUCLEOTIDE SEQUENCE [LARGE SCALE GENOMIC DNA]</scope>
    <source>
        <strain evidence="2 3">CBS 109695</strain>
    </source>
</reference>